<evidence type="ECO:0000313" key="5">
    <source>
        <dbReference type="EMBL" id="CAK0785335.1"/>
    </source>
</evidence>
<dbReference type="GO" id="GO:0032259">
    <property type="term" value="P:methylation"/>
    <property type="evidence" value="ECO:0007669"/>
    <property type="project" value="UniProtKB-KW"/>
</dbReference>
<evidence type="ECO:0000256" key="3">
    <source>
        <dbReference type="SAM" id="MobiDB-lite"/>
    </source>
</evidence>
<accession>A0AAV1IFU7</accession>
<feature type="region of interest" description="Disordered" evidence="3">
    <location>
        <begin position="173"/>
        <end position="225"/>
    </location>
</feature>
<dbReference type="AlphaFoldDB" id="A0AAV1IFU7"/>
<dbReference type="InterPro" id="IPR051259">
    <property type="entry name" value="rRNA_Methyltransferase"/>
</dbReference>
<name>A0AAV1IFU7_9CHLO</name>
<dbReference type="CDD" id="cd18096">
    <property type="entry name" value="SpoU-like"/>
    <property type="match status" value="1"/>
</dbReference>
<evidence type="ECO:0000256" key="1">
    <source>
        <dbReference type="ARBA" id="ARBA00022603"/>
    </source>
</evidence>
<dbReference type="PANTHER" id="PTHR43191">
    <property type="entry name" value="RRNA METHYLTRANSFERASE 3"/>
    <property type="match status" value="1"/>
</dbReference>
<dbReference type="PANTHER" id="PTHR43191:SF7">
    <property type="entry name" value="OBP33PEP LIKE PROTEIN"/>
    <property type="match status" value="1"/>
</dbReference>
<dbReference type="InterPro" id="IPR029026">
    <property type="entry name" value="tRNA_m1G_MTases_N"/>
</dbReference>
<evidence type="ECO:0000256" key="2">
    <source>
        <dbReference type="ARBA" id="ARBA00022679"/>
    </source>
</evidence>
<keyword evidence="2" id="KW-0808">Transferase</keyword>
<sequence>MAAEPADRVYCGLICHNVSKRHNIGTLVRSAAAFGVTEVCLTGSRQFNTFGSHGAAEYVSYRYFPSLQECCACLKSERGCRIVGIEITDDAAQIQEHPFSGPTAFMLGNEGTGLSQGQVQLCDTFVYIQQYGAGTASLNVSVAASIVLHHFALWAGYQERSRHGEKFDVGERPMRRAPRGTVPLTEGEMEAERQRRAARKACDGGRLLDGGSPESSAGQELFEAA</sequence>
<dbReference type="InterPro" id="IPR029028">
    <property type="entry name" value="Alpha/beta_knot_MTases"/>
</dbReference>
<evidence type="ECO:0000313" key="6">
    <source>
        <dbReference type="Proteomes" id="UP001314263"/>
    </source>
</evidence>
<dbReference type="EMBL" id="CAUYUE010000012">
    <property type="protein sequence ID" value="CAK0785335.1"/>
    <property type="molecule type" value="Genomic_DNA"/>
</dbReference>
<keyword evidence="1" id="KW-0489">Methyltransferase</keyword>
<comment type="caution">
    <text evidence="5">The sequence shown here is derived from an EMBL/GenBank/DDBJ whole genome shotgun (WGS) entry which is preliminary data.</text>
</comment>
<dbReference type="InterPro" id="IPR001537">
    <property type="entry name" value="SpoU_MeTrfase"/>
</dbReference>
<dbReference type="GO" id="GO:0008173">
    <property type="term" value="F:RNA methyltransferase activity"/>
    <property type="evidence" value="ECO:0007669"/>
    <property type="project" value="InterPro"/>
</dbReference>
<protein>
    <recommendedName>
        <fullName evidence="4">tRNA/rRNA methyltransferase SpoU type domain-containing protein</fullName>
    </recommendedName>
</protein>
<reference evidence="5 6" key="1">
    <citation type="submission" date="2023-10" db="EMBL/GenBank/DDBJ databases">
        <authorList>
            <person name="Maclean D."/>
            <person name="Macfadyen A."/>
        </authorList>
    </citation>
    <scope>NUCLEOTIDE SEQUENCE [LARGE SCALE GENOMIC DNA]</scope>
</reference>
<dbReference type="Pfam" id="PF00588">
    <property type="entry name" value="SpoU_methylase"/>
    <property type="match status" value="1"/>
</dbReference>
<dbReference type="SUPFAM" id="SSF75217">
    <property type="entry name" value="alpha/beta knot"/>
    <property type="match status" value="1"/>
</dbReference>
<evidence type="ECO:0000259" key="4">
    <source>
        <dbReference type="Pfam" id="PF00588"/>
    </source>
</evidence>
<dbReference type="GO" id="GO:0006396">
    <property type="term" value="P:RNA processing"/>
    <property type="evidence" value="ECO:0007669"/>
    <property type="project" value="InterPro"/>
</dbReference>
<proteinExistence type="predicted"/>
<feature type="domain" description="tRNA/rRNA methyltransferase SpoU type" evidence="4">
    <location>
        <begin position="13"/>
        <end position="149"/>
    </location>
</feature>
<gene>
    <name evidence="5" type="ORF">CVIRNUC_008542</name>
</gene>
<dbReference type="Proteomes" id="UP001314263">
    <property type="component" value="Unassembled WGS sequence"/>
</dbReference>
<keyword evidence="6" id="KW-1185">Reference proteome</keyword>
<feature type="compositionally biased region" description="Basic and acidic residues" evidence="3">
    <location>
        <begin position="190"/>
        <end position="203"/>
    </location>
</feature>
<organism evidence="5 6">
    <name type="scientific">Coccomyxa viridis</name>
    <dbReference type="NCBI Taxonomy" id="1274662"/>
    <lineage>
        <taxon>Eukaryota</taxon>
        <taxon>Viridiplantae</taxon>
        <taxon>Chlorophyta</taxon>
        <taxon>core chlorophytes</taxon>
        <taxon>Trebouxiophyceae</taxon>
        <taxon>Trebouxiophyceae incertae sedis</taxon>
        <taxon>Coccomyxaceae</taxon>
        <taxon>Coccomyxa</taxon>
    </lineage>
</organism>
<dbReference type="GO" id="GO:0003723">
    <property type="term" value="F:RNA binding"/>
    <property type="evidence" value="ECO:0007669"/>
    <property type="project" value="InterPro"/>
</dbReference>
<dbReference type="Gene3D" id="3.40.1280.10">
    <property type="match status" value="1"/>
</dbReference>